<gene>
    <name evidence="4" type="ORF">HYDPIDRAFT_113325</name>
</gene>
<comment type="similarity">
    <text evidence="2">Belongs to the cerato-platanin family.</text>
</comment>
<protein>
    <submittedName>
        <fullName evidence="4">Uncharacterized protein</fullName>
    </submittedName>
</protein>
<evidence type="ECO:0000256" key="1">
    <source>
        <dbReference type="ARBA" id="ARBA00004613"/>
    </source>
</evidence>
<sequence length="78" mass="8280">MITGWNSDYCGSCWNLTYTNSKNVSKSITITAVDVGDAAREGFNLSLEAMNTLTNNQAEQLGRVTVTATQEAASACGL</sequence>
<dbReference type="CDD" id="cd22778">
    <property type="entry name" value="DPBB_CEPL-like"/>
    <property type="match status" value="1"/>
</dbReference>
<comment type="subcellular location">
    <subcellularLocation>
        <location evidence="1">Secreted</location>
    </subcellularLocation>
</comment>
<evidence type="ECO:0000256" key="3">
    <source>
        <dbReference type="ARBA" id="ARBA00022525"/>
    </source>
</evidence>
<name>A0A0C9W7S6_9AGAM</name>
<reference evidence="4 5" key="1">
    <citation type="submission" date="2014-04" db="EMBL/GenBank/DDBJ databases">
        <title>Evolutionary Origins and Diversification of the Mycorrhizal Mutualists.</title>
        <authorList>
            <consortium name="DOE Joint Genome Institute"/>
            <consortium name="Mycorrhizal Genomics Consortium"/>
            <person name="Kohler A."/>
            <person name="Kuo A."/>
            <person name="Nagy L.G."/>
            <person name="Floudas D."/>
            <person name="Copeland A."/>
            <person name="Barry K.W."/>
            <person name="Cichocki N."/>
            <person name="Veneault-Fourrey C."/>
            <person name="LaButti K."/>
            <person name="Lindquist E.A."/>
            <person name="Lipzen A."/>
            <person name="Lundell T."/>
            <person name="Morin E."/>
            <person name="Murat C."/>
            <person name="Riley R."/>
            <person name="Ohm R."/>
            <person name="Sun H."/>
            <person name="Tunlid A."/>
            <person name="Henrissat B."/>
            <person name="Grigoriev I.V."/>
            <person name="Hibbett D.S."/>
            <person name="Martin F."/>
        </authorList>
    </citation>
    <scope>NUCLEOTIDE SEQUENCE [LARGE SCALE GENOMIC DNA]</scope>
    <source>
        <strain evidence="4 5">MD-312</strain>
    </source>
</reference>
<dbReference type="GO" id="GO:0005576">
    <property type="term" value="C:extracellular region"/>
    <property type="evidence" value="ECO:0007669"/>
    <property type="project" value="UniProtKB-SubCell"/>
</dbReference>
<dbReference type="SUPFAM" id="SSF50685">
    <property type="entry name" value="Barwin-like endoglucanases"/>
    <property type="match status" value="1"/>
</dbReference>
<evidence type="ECO:0000313" key="4">
    <source>
        <dbReference type="EMBL" id="KIJ63343.1"/>
    </source>
</evidence>
<dbReference type="OrthoDB" id="4898945at2759"/>
<dbReference type="InterPro" id="IPR010829">
    <property type="entry name" value="Cerato-platanin"/>
</dbReference>
<accession>A0A0C9W7S6</accession>
<dbReference type="InterPro" id="IPR036908">
    <property type="entry name" value="RlpA-like_sf"/>
</dbReference>
<dbReference type="Pfam" id="PF07249">
    <property type="entry name" value="Cerato-platanin"/>
    <property type="match status" value="1"/>
</dbReference>
<organism evidence="4 5">
    <name type="scientific">Hydnomerulius pinastri MD-312</name>
    <dbReference type="NCBI Taxonomy" id="994086"/>
    <lineage>
        <taxon>Eukaryota</taxon>
        <taxon>Fungi</taxon>
        <taxon>Dikarya</taxon>
        <taxon>Basidiomycota</taxon>
        <taxon>Agaricomycotina</taxon>
        <taxon>Agaricomycetes</taxon>
        <taxon>Agaricomycetidae</taxon>
        <taxon>Boletales</taxon>
        <taxon>Boletales incertae sedis</taxon>
        <taxon>Leucogyrophana</taxon>
    </lineage>
</organism>
<evidence type="ECO:0000313" key="5">
    <source>
        <dbReference type="Proteomes" id="UP000053820"/>
    </source>
</evidence>
<dbReference type="EMBL" id="KN839851">
    <property type="protein sequence ID" value="KIJ63343.1"/>
    <property type="molecule type" value="Genomic_DNA"/>
</dbReference>
<dbReference type="HOGENOM" id="CLU_111635_3_0_1"/>
<evidence type="ECO:0000256" key="2">
    <source>
        <dbReference type="ARBA" id="ARBA00010421"/>
    </source>
</evidence>
<dbReference type="Gene3D" id="2.40.40.10">
    <property type="entry name" value="RlpA-like domain"/>
    <property type="match status" value="1"/>
</dbReference>
<dbReference type="AlphaFoldDB" id="A0A0C9W7S6"/>
<keyword evidence="5" id="KW-1185">Reference proteome</keyword>
<keyword evidence="3" id="KW-0964">Secreted</keyword>
<proteinExistence type="inferred from homology"/>
<dbReference type="Proteomes" id="UP000053820">
    <property type="component" value="Unassembled WGS sequence"/>
</dbReference>